<keyword evidence="4 8" id="KW-0808">Transferase</keyword>
<dbReference type="InterPro" id="IPR015947">
    <property type="entry name" value="PUA-like_sf"/>
</dbReference>
<keyword evidence="11" id="KW-1185">Reference proteome</keyword>
<dbReference type="SMART" id="SM00359">
    <property type="entry name" value="PUA"/>
    <property type="match status" value="1"/>
</dbReference>
<keyword evidence="2 8" id="KW-0028">Amino-acid biosynthesis</keyword>
<feature type="binding site" evidence="8">
    <location>
        <position position="19"/>
    </location>
    <ligand>
        <name>ATP</name>
        <dbReference type="ChEBI" id="CHEBI:30616"/>
    </ligand>
</feature>
<evidence type="ECO:0000313" key="10">
    <source>
        <dbReference type="EMBL" id="MDY3557535.1"/>
    </source>
</evidence>
<feature type="binding site" evidence="8">
    <location>
        <position position="146"/>
    </location>
    <ligand>
        <name>substrate</name>
    </ligand>
</feature>
<accession>A0ABU5ESU0</accession>
<dbReference type="InterPro" id="IPR036974">
    <property type="entry name" value="PUA_sf"/>
</dbReference>
<gene>
    <name evidence="8 10" type="primary">proB</name>
    <name evidence="10" type="ORF">R5W23_000061</name>
</gene>
<dbReference type="EC" id="2.7.2.11" evidence="8"/>
<dbReference type="PRINTS" id="PR00474">
    <property type="entry name" value="GLU5KINASE"/>
</dbReference>
<dbReference type="InterPro" id="IPR036393">
    <property type="entry name" value="AceGlu_kinase-like_sf"/>
</dbReference>
<dbReference type="PANTHER" id="PTHR43654:SF1">
    <property type="entry name" value="ISOPENTENYL PHOSPHATE KINASE"/>
    <property type="match status" value="1"/>
</dbReference>
<dbReference type="Pfam" id="PF01472">
    <property type="entry name" value="PUA"/>
    <property type="match status" value="1"/>
</dbReference>
<evidence type="ECO:0000259" key="9">
    <source>
        <dbReference type="SMART" id="SM00359"/>
    </source>
</evidence>
<keyword evidence="5 8" id="KW-0547">Nucleotide-binding</keyword>
<proteinExistence type="inferred from homology"/>
<comment type="subcellular location">
    <subcellularLocation>
        <location evidence="8">Cytoplasm</location>
    </subcellularLocation>
</comment>
<dbReference type="SUPFAM" id="SSF88697">
    <property type="entry name" value="PUA domain-like"/>
    <property type="match status" value="1"/>
</dbReference>
<evidence type="ECO:0000313" key="11">
    <source>
        <dbReference type="Proteomes" id="UP001272242"/>
    </source>
</evidence>
<evidence type="ECO:0000256" key="2">
    <source>
        <dbReference type="ARBA" id="ARBA00022605"/>
    </source>
</evidence>
<dbReference type="PIRSF" id="PIRSF000729">
    <property type="entry name" value="GK"/>
    <property type="match status" value="1"/>
</dbReference>
<comment type="similarity">
    <text evidence="8">Belongs to the glutamate 5-kinase family.</text>
</comment>
<evidence type="ECO:0000256" key="5">
    <source>
        <dbReference type="ARBA" id="ARBA00022741"/>
    </source>
</evidence>
<feature type="domain" description="PUA" evidence="9">
    <location>
        <begin position="286"/>
        <end position="359"/>
    </location>
</feature>
<dbReference type="InterPro" id="IPR002478">
    <property type="entry name" value="PUA"/>
</dbReference>
<keyword evidence="6 8" id="KW-0418">Kinase</keyword>
<evidence type="ECO:0000256" key="7">
    <source>
        <dbReference type="ARBA" id="ARBA00022840"/>
    </source>
</evidence>
<comment type="function">
    <text evidence="8">Catalyzes the transfer of a phosphate group to glutamate to form L-glutamate 5-phosphate.</text>
</comment>
<comment type="caution">
    <text evidence="8">Lacks conserved residue(s) required for the propagation of feature annotation.</text>
</comment>
<dbReference type="HAMAP" id="MF_00456">
    <property type="entry name" value="ProB"/>
    <property type="match status" value="1"/>
</dbReference>
<dbReference type="Pfam" id="PF00696">
    <property type="entry name" value="AA_kinase"/>
    <property type="match status" value="1"/>
</dbReference>
<keyword evidence="1 8" id="KW-0963">Cytoplasm</keyword>
<evidence type="ECO:0000256" key="1">
    <source>
        <dbReference type="ARBA" id="ARBA00022490"/>
    </source>
</evidence>
<evidence type="ECO:0000256" key="6">
    <source>
        <dbReference type="ARBA" id="ARBA00022777"/>
    </source>
</evidence>
<organism evidence="10 11">
    <name type="scientific">Gemmata algarum</name>
    <dbReference type="NCBI Taxonomy" id="2975278"/>
    <lineage>
        <taxon>Bacteria</taxon>
        <taxon>Pseudomonadati</taxon>
        <taxon>Planctomycetota</taxon>
        <taxon>Planctomycetia</taxon>
        <taxon>Gemmatales</taxon>
        <taxon>Gemmataceae</taxon>
        <taxon>Gemmata</taxon>
    </lineage>
</organism>
<dbReference type="EMBL" id="JAXBLV010000001">
    <property type="protein sequence ID" value="MDY3557535.1"/>
    <property type="molecule type" value="Genomic_DNA"/>
</dbReference>
<dbReference type="PANTHER" id="PTHR43654">
    <property type="entry name" value="GLUTAMATE 5-KINASE"/>
    <property type="match status" value="1"/>
</dbReference>
<dbReference type="PROSITE" id="PS00902">
    <property type="entry name" value="GLUTAMATE_5_KINASE"/>
    <property type="match status" value="1"/>
</dbReference>
<dbReference type="Gene3D" id="2.30.130.10">
    <property type="entry name" value="PUA domain"/>
    <property type="match status" value="1"/>
</dbReference>
<dbReference type="RefSeq" id="WP_320684595.1">
    <property type="nucleotide sequence ID" value="NZ_JAXBLV010000001.1"/>
</dbReference>
<dbReference type="CDD" id="cd21157">
    <property type="entry name" value="PUA_G5K"/>
    <property type="match status" value="1"/>
</dbReference>
<dbReference type="CDD" id="cd04242">
    <property type="entry name" value="AAK_G5K_ProB"/>
    <property type="match status" value="1"/>
</dbReference>
<dbReference type="Proteomes" id="UP001272242">
    <property type="component" value="Unassembled WGS sequence"/>
</dbReference>
<comment type="pathway">
    <text evidence="8">Amino-acid biosynthesis; L-proline biosynthesis; L-glutamate 5-semialdehyde from L-glutamate: step 1/2.</text>
</comment>
<dbReference type="InterPro" id="IPR041739">
    <property type="entry name" value="G5K_ProB"/>
</dbReference>
<sequence>MIDPVRQGVVAGAGTVVIKVGTNVLADPTGRLDRHRIDSLADQLHRIRAGGRKVVLVTSGAIGAGVGKLGLGRRPADLAHLQACAAVGQSALMQLYQESLSRYGVHTAQILLTASDFENRARYLNARNTIGTLFEYGALPIINENDTVSVAEIKFGDNDHLAAMVTNLLLAPLLVLLTNVDGLYSDDPRSNPGAKLVATVPNIDASVTGLAAATKSALGTGGMTSKLKAARLVTVAGEAVIMANGALDGILDRVFAGEPVGTLFLPHGEGVSSRKRWFGLTVRPKGVFHLDAGARQAVLEGRSLLPVGVTAVEGDFRKGDVVSICDAAGAEMARGLTNYPSVAVERIRGLQTERIAAVLGTVPYPELVHRDNLVLTAQ</sequence>
<dbReference type="InterPro" id="IPR011529">
    <property type="entry name" value="Glu_5kinase"/>
</dbReference>
<dbReference type="InterPro" id="IPR019797">
    <property type="entry name" value="Glutamate_5-kinase_CS"/>
</dbReference>
<evidence type="ECO:0000256" key="4">
    <source>
        <dbReference type="ARBA" id="ARBA00022679"/>
    </source>
</evidence>
<reference evidence="11" key="1">
    <citation type="journal article" date="2023" name="Mar. Drugs">
        <title>Gemmata algarum, a Novel Planctomycete Isolated from an Algal Mat, Displays Antimicrobial Activity.</title>
        <authorList>
            <person name="Kumar G."/>
            <person name="Kallscheuer N."/>
            <person name="Kashif M."/>
            <person name="Ahamad S."/>
            <person name="Jagadeeshwari U."/>
            <person name="Pannikurungottu S."/>
            <person name="Haufschild T."/>
            <person name="Kabuu M."/>
            <person name="Sasikala C."/>
            <person name="Jogler C."/>
            <person name="Ramana C."/>
        </authorList>
    </citation>
    <scope>NUCLEOTIDE SEQUENCE [LARGE SCALE GENOMIC DNA]</scope>
    <source>
        <strain evidence="11">JC673</strain>
    </source>
</reference>
<dbReference type="SUPFAM" id="SSF53633">
    <property type="entry name" value="Carbamate kinase-like"/>
    <property type="match status" value="1"/>
</dbReference>
<feature type="binding site" evidence="8">
    <location>
        <position position="59"/>
    </location>
    <ligand>
        <name>substrate</name>
    </ligand>
</feature>
<dbReference type="PROSITE" id="PS50890">
    <property type="entry name" value="PUA"/>
    <property type="match status" value="1"/>
</dbReference>
<comment type="catalytic activity">
    <reaction evidence="8">
        <text>L-glutamate + ATP = L-glutamyl 5-phosphate + ADP</text>
        <dbReference type="Rhea" id="RHEA:14877"/>
        <dbReference type="ChEBI" id="CHEBI:29985"/>
        <dbReference type="ChEBI" id="CHEBI:30616"/>
        <dbReference type="ChEBI" id="CHEBI:58274"/>
        <dbReference type="ChEBI" id="CHEBI:456216"/>
        <dbReference type="EC" id="2.7.2.11"/>
    </reaction>
</comment>
<feature type="binding site" evidence="8">
    <location>
        <position position="158"/>
    </location>
    <ligand>
        <name>substrate</name>
    </ligand>
</feature>
<evidence type="ECO:0000256" key="3">
    <source>
        <dbReference type="ARBA" id="ARBA00022650"/>
    </source>
</evidence>
<evidence type="ECO:0000256" key="8">
    <source>
        <dbReference type="HAMAP-Rule" id="MF_00456"/>
    </source>
</evidence>
<dbReference type="Gene3D" id="3.40.1160.10">
    <property type="entry name" value="Acetylglutamate kinase-like"/>
    <property type="match status" value="1"/>
</dbReference>
<dbReference type="GO" id="GO:0004349">
    <property type="term" value="F:glutamate 5-kinase activity"/>
    <property type="evidence" value="ECO:0007669"/>
    <property type="project" value="UniProtKB-EC"/>
</dbReference>
<dbReference type="InterPro" id="IPR001057">
    <property type="entry name" value="Glu/AcGlu_kinase"/>
</dbReference>
<feature type="binding site" evidence="8">
    <location>
        <begin position="220"/>
        <end position="226"/>
    </location>
    <ligand>
        <name>ATP</name>
        <dbReference type="ChEBI" id="CHEBI:30616"/>
    </ligand>
</feature>
<dbReference type="InterPro" id="IPR005715">
    <property type="entry name" value="Glu_5kinase/COase_Synthase"/>
</dbReference>
<dbReference type="NCBIfam" id="TIGR01027">
    <property type="entry name" value="proB"/>
    <property type="match status" value="1"/>
</dbReference>
<comment type="caution">
    <text evidence="10">The sequence shown here is derived from an EMBL/GenBank/DDBJ whole genome shotgun (WGS) entry which is preliminary data.</text>
</comment>
<keyword evidence="3 8" id="KW-0641">Proline biosynthesis</keyword>
<keyword evidence="7 8" id="KW-0067">ATP-binding</keyword>
<protein>
    <recommendedName>
        <fullName evidence="8">Glutamate 5-kinase</fullName>
        <ecNumber evidence="8">2.7.2.11</ecNumber>
    </recommendedName>
    <alternativeName>
        <fullName evidence="8">Gamma-glutamyl kinase</fullName>
        <shortName evidence="8">GK</shortName>
    </alternativeName>
</protein>
<dbReference type="InterPro" id="IPR001048">
    <property type="entry name" value="Asp/Glu/Uridylate_kinase"/>
</dbReference>
<name>A0ABU5ESU0_9BACT</name>